<name>G9A2P4_SINF1</name>
<dbReference type="STRING" id="1117943.SFHH103_03317"/>
<dbReference type="HOGENOM" id="CLU_047254_1_1_5"/>
<gene>
    <name evidence="1" type="ordered locus">SFHH103_03317</name>
</gene>
<organism evidence="1 2">
    <name type="scientific">Sinorhizobium fredii (strain HH103)</name>
    <dbReference type="NCBI Taxonomy" id="1117943"/>
    <lineage>
        <taxon>Bacteria</taxon>
        <taxon>Pseudomonadati</taxon>
        <taxon>Pseudomonadota</taxon>
        <taxon>Alphaproteobacteria</taxon>
        <taxon>Hyphomicrobiales</taxon>
        <taxon>Rhizobiaceae</taxon>
        <taxon>Sinorhizobium/Ensifer group</taxon>
        <taxon>Sinorhizobium</taxon>
    </lineage>
</organism>
<dbReference type="AlphaFoldDB" id="G9A2P4"/>
<sequence length="452" mass="50770">MASHLKMIISVELVGIDGVSQRCEIAKVDRSLDGARLNNFGLSLEEAKDIQRRLQQELTQFQTDQAAQRDRKCQDCNRRRSVHDSRYRTIHSLFGSCHVRVPRWCRCACGSTARLGTGCVETLLNGRATPELERIQAELGSRLSFREAARVLDIFVPATRPHNHRTVSNRLGKVADQIEKWDVAGPYRISRAGKSPVSVFIDGAYIRAVPGYQSRHFEIAMGRVVAQGRAPRQFAGAPNIATGKHDIVRAAMRAQGWLPGRDVTVFSDGEVGLQSIVLSATRQPVTHILDWFHLSMRLRHIEQAWEGIRHLQNLDVYLQSVAVHVPRLRYLLWSGYVREASEAVKQMLGQLDQHLGFHDAPGKLRRLYELINNLGTYLGQNAASIVNYCRRYWSGQPISSSPAESAANSLVNARMNKKRQMRWTPIGAHRVLQVRAAVADGRLKQAKLDLAA</sequence>
<accession>G9A2P4</accession>
<reference evidence="1 2" key="1">
    <citation type="journal article" date="2012" name="J. Bacteriol.">
        <title>Genome sequence of the soybean symbiont Sinorhizobium fredii HH103.</title>
        <authorList>
            <person name="Weidner S."/>
            <person name="Becker A."/>
            <person name="Bonilla I."/>
            <person name="Jaenicke S."/>
            <person name="Lloret J."/>
            <person name="Margaret I."/>
            <person name="Puhler A."/>
            <person name="Ruiz-Sainz J.E."/>
            <person name="Schneiker-Bekel S."/>
            <person name="Szczepanowski R."/>
            <person name="Vinardell J.M."/>
            <person name="Zehner S."/>
            <person name="Gottfert M."/>
        </authorList>
    </citation>
    <scope>NUCLEOTIDE SEQUENCE [LARGE SCALE GENOMIC DNA]</scope>
    <source>
        <strain evidence="1 2">HH103</strain>
    </source>
</reference>
<dbReference type="RefSeq" id="WP_014330199.1">
    <property type="nucleotide sequence ID" value="NC_016812.1"/>
</dbReference>
<dbReference type="EMBL" id="HE616890">
    <property type="protein sequence ID" value="CCE97809.1"/>
    <property type="molecule type" value="Genomic_DNA"/>
</dbReference>
<evidence type="ECO:0008006" key="3">
    <source>
        <dbReference type="Google" id="ProtNLM"/>
    </source>
</evidence>
<dbReference type="Proteomes" id="UP000007735">
    <property type="component" value="Chromosome"/>
</dbReference>
<dbReference type="NCBIfam" id="NF033572">
    <property type="entry name" value="transpos_ISKra4"/>
    <property type="match status" value="1"/>
</dbReference>
<proteinExistence type="predicted"/>
<dbReference type="PATRIC" id="fig|380.5.peg.3516"/>
<evidence type="ECO:0000313" key="2">
    <source>
        <dbReference type="Proteomes" id="UP000007735"/>
    </source>
</evidence>
<protein>
    <recommendedName>
        <fullName evidence="3">ISKra4 family transposase</fullName>
    </recommendedName>
</protein>
<evidence type="ECO:0000313" key="1">
    <source>
        <dbReference type="EMBL" id="CCE97809.1"/>
    </source>
</evidence>
<dbReference type="KEGG" id="sfh:SFHH103_03317"/>
<dbReference type="eggNOG" id="COG3464">
    <property type="taxonomic scope" value="Bacteria"/>
</dbReference>